<feature type="transmembrane region" description="Helical" evidence="1">
    <location>
        <begin position="68"/>
        <end position="87"/>
    </location>
</feature>
<dbReference type="EMBL" id="JBHRYC010000013">
    <property type="protein sequence ID" value="MFC3636004.1"/>
    <property type="molecule type" value="Genomic_DNA"/>
</dbReference>
<dbReference type="Proteomes" id="UP001595704">
    <property type="component" value="Unassembled WGS sequence"/>
</dbReference>
<evidence type="ECO:0000256" key="1">
    <source>
        <dbReference type="SAM" id="Phobius"/>
    </source>
</evidence>
<accession>A0ABV7UBM2</accession>
<reference evidence="3" key="1">
    <citation type="journal article" date="2019" name="Int. J. Syst. Evol. Microbiol.">
        <title>The Global Catalogue of Microorganisms (GCM) 10K type strain sequencing project: providing services to taxonomists for standard genome sequencing and annotation.</title>
        <authorList>
            <consortium name="The Broad Institute Genomics Platform"/>
            <consortium name="The Broad Institute Genome Sequencing Center for Infectious Disease"/>
            <person name="Wu L."/>
            <person name="Ma J."/>
        </authorList>
    </citation>
    <scope>NUCLEOTIDE SEQUENCE [LARGE SCALE GENOMIC DNA]</scope>
    <source>
        <strain evidence="3">KCTC 42282</strain>
    </source>
</reference>
<keyword evidence="1" id="KW-1133">Transmembrane helix</keyword>
<comment type="caution">
    <text evidence="2">The sequence shown here is derived from an EMBL/GenBank/DDBJ whole genome shotgun (WGS) entry which is preliminary data.</text>
</comment>
<organism evidence="2 3">
    <name type="scientific">Camelimonas fluminis</name>
    <dbReference type="NCBI Taxonomy" id="1576911"/>
    <lineage>
        <taxon>Bacteria</taxon>
        <taxon>Pseudomonadati</taxon>
        <taxon>Pseudomonadota</taxon>
        <taxon>Alphaproteobacteria</taxon>
        <taxon>Hyphomicrobiales</taxon>
        <taxon>Chelatococcaceae</taxon>
        <taxon>Camelimonas</taxon>
    </lineage>
</organism>
<dbReference type="RefSeq" id="WP_191321560.1">
    <property type="nucleotide sequence ID" value="NZ_BNCG01000131.1"/>
</dbReference>
<feature type="transmembrane region" description="Helical" evidence="1">
    <location>
        <begin position="147"/>
        <end position="167"/>
    </location>
</feature>
<keyword evidence="1" id="KW-0812">Transmembrane</keyword>
<protein>
    <recommendedName>
        <fullName evidence="4">Phosphoethanolamine transferase</fullName>
    </recommendedName>
</protein>
<keyword evidence="3" id="KW-1185">Reference proteome</keyword>
<evidence type="ECO:0000313" key="3">
    <source>
        <dbReference type="Proteomes" id="UP001595704"/>
    </source>
</evidence>
<evidence type="ECO:0008006" key="4">
    <source>
        <dbReference type="Google" id="ProtNLM"/>
    </source>
</evidence>
<sequence>MKRWFAPGLKLLLIGALVDITNPGSLARIPLLIGDHRVMTAVIYCALWATSITVILLAAFHPSRAVRCLWGAALGLSGSAAYLYYAINGAEFSTIDLLNFWSARHEAGRALEFHQSAVSSAVIVFSTWLVAFILPPPQPEPKLLKGTRLRGVSPVLPIVLIACVILYREGKGSDALPRQFAPLSMSALASYKLATFSFPARDAVQTTPDEPLSRAIVLLVDESVRADAINLLPLKK</sequence>
<name>A0ABV7UBM2_9HYPH</name>
<keyword evidence="1" id="KW-0472">Membrane</keyword>
<feature type="transmembrane region" description="Helical" evidence="1">
    <location>
        <begin position="117"/>
        <end position="135"/>
    </location>
</feature>
<feature type="transmembrane region" description="Helical" evidence="1">
    <location>
        <begin position="37"/>
        <end position="61"/>
    </location>
</feature>
<gene>
    <name evidence="2" type="ORF">ACFONL_01180</name>
</gene>
<evidence type="ECO:0000313" key="2">
    <source>
        <dbReference type="EMBL" id="MFC3636004.1"/>
    </source>
</evidence>
<proteinExistence type="predicted"/>